<dbReference type="EMBL" id="OAOP01000007">
    <property type="protein sequence ID" value="SNX73284.1"/>
    <property type="molecule type" value="Genomic_DNA"/>
</dbReference>
<gene>
    <name evidence="1" type="ORF">SAMN05877753_10713</name>
</gene>
<dbReference type="RefSeq" id="WP_097159441.1">
    <property type="nucleotide sequence ID" value="NZ_JBEPMQ010000007.1"/>
</dbReference>
<accession>A0A285D0E9</accession>
<sequence length="161" mass="18383">MDFIIQLKGNVRYSLTLDPSVWIFDDRKLDLDEKAQEAKEEKDFTEVLSKNWEKEIMEGAVSPPTIKSEKKFLKEKILNGTFAMPFQPFLENAKPNEDASQLIIQTKDGDVTLSIEEGYNILMKFSNQGKPLKEDGPVHVIYGDRSNLENPIKHVTAIIVK</sequence>
<evidence type="ECO:0000313" key="2">
    <source>
        <dbReference type="Proteomes" id="UP000219546"/>
    </source>
</evidence>
<keyword evidence="2" id="KW-1185">Reference proteome</keyword>
<name>A0A285D0E9_9BACI</name>
<proteinExistence type="predicted"/>
<evidence type="ECO:0000313" key="1">
    <source>
        <dbReference type="EMBL" id="SNX73284.1"/>
    </source>
</evidence>
<evidence type="ECO:0008006" key="3">
    <source>
        <dbReference type="Google" id="ProtNLM"/>
    </source>
</evidence>
<dbReference type="OrthoDB" id="2404998at2"/>
<organism evidence="1 2">
    <name type="scientific">Bacillus oleivorans</name>
    <dbReference type="NCBI Taxonomy" id="1448271"/>
    <lineage>
        <taxon>Bacteria</taxon>
        <taxon>Bacillati</taxon>
        <taxon>Bacillota</taxon>
        <taxon>Bacilli</taxon>
        <taxon>Bacillales</taxon>
        <taxon>Bacillaceae</taxon>
        <taxon>Bacillus</taxon>
    </lineage>
</organism>
<dbReference type="AlphaFoldDB" id="A0A285D0E9"/>
<protein>
    <recommendedName>
        <fullName evidence="3">Peptidyl-prolyl cis-trans isomerase</fullName>
    </recommendedName>
</protein>
<reference evidence="1 2" key="1">
    <citation type="submission" date="2017-08" db="EMBL/GenBank/DDBJ databases">
        <authorList>
            <person name="de Groot N.N."/>
        </authorList>
    </citation>
    <scope>NUCLEOTIDE SEQUENCE [LARGE SCALE GENOMIC DNA]</scope>
    <source>
        <strain evidence="1 2">JC228</strain>
    </source>
</reference>
<dbReference type="Proteomes" id="UP000219546">
    <property type="component" value="Unassembled WGS sequence"/>
</dbReference>